<reference evidence="3 4" key="2">
    <citation type="submission" date="2024-08" db="EMBL/GenBank/DDBJ databases">
        <title>Phylogenomic analyses of a clade within the roseobacter group suggest taxonomic reassignments of species of the genera Aestuariivita, Citreicella, Loktanella, Nautella, Pelagibaca, Ruegeria, Thalassobius, Thiobacimonas and Tropicibacter, and the proposal o.</title>
        <authorList>
            <person name="Jeon C.O."/>
        </authorList>
    </citation>
    <scope>NUCLEOTIDE SEQUENCE [LARGE SCALE GENOMIC DNA]</scope>
    <source>
        <strain evidence="3 4">SS1-5</strain>
    </source>
</reference>
<keyword evidence="1" id="KW-0732">Signal</keyword>
<feature type="domain" description="Porin" evidence="2">
    <location>
        <begin position="7"/>
        <end position="332"/>
    </location>
</feature>
<evidence type="ECO:0000259" key="2">
    <source>
        <dbReference type="Pfam" id="PF13609"/>
    </source>
</evidence>
<reference evidence="4" key="1">
    <citation type="submission" date="2024-04" db="EMBL/GenBank/DDBJ databases">
        <title>Phylogenomic analyses of a clade within the roseobacter group suggest taxonomic reassignments of species of the genera Aestuariivita, Citreicella, Loktanella, Nautella, Pelagibaca, Ruegeria, Thalassobius, Thiobacimonas and Tropicibacter, and the proposal o.</title>
        <authorList>
            <person name="Jeon C.O."/>
        </authorList>
    </citation>
    <scope>NUCLEOTIDE SEQUENCE [LARGE SCALE GENOMIC DNA]</scope>
    <source>
        <strain evidence="4">SS1-5</strain>
    </source>
</reference>
<evidence type="ECO:0000256" key="1">
    <source>
        <dbReference type="SAM" id="SignalP"/>
    </source>
</evidence>
<name>A0AAN0MBD1_9RHOB</name>
<keyword evidence="4" id="KW-1185">Reference proteome</keyword>
<feature type="chain" id="PRO_5043028249" evidence="1">
    <location>
        <begin position="20"/>
        <end position="389"/>
    </location>
</feature>
<dbReference type="Pfam" id="PF13609">
    <property type="entry name" value="Porin_4"/>
    <property type="match status" value="1"/>
</dbReference>
<gene>
    <name evidence="3" type="ORF">AABB31_04090</name>
</gene>
<organism evidence="3 4">
    <name type="scientific">Yoonia rhodophyticola</name>
    <dbReference type="NCBI Taxonomy" id="3137370"/>
    <lineage>
        <taxon>Bacteria</taxon>
        <taxon>Pseudomonadati</taxon>
        <taxon>Pseudomonadota</taxon>
        <taxon>Alphaproteobacteria</taxon>
        <taxon>Rhodobacterales</taxon>
        <taxon>Paracoccaceae</taxon>
        <taxon>Yoonia</taxon>
    </lineage>
</organism>
<dbReference type="InterPro" id="IPR033900">
    <property type="entry name" value="Gram_neg_porin_domain"/>
</dbReference>
<dbReference type="SUPFAM" id="SSF56935">
    <property type="entry name" value="Porins"/>
    <property type="match status" value="1"/>
</dbReference>
<protein>
    <submittedName>
        <fullName evidence="3">Porin</fullName>
    </submittedName>
</protein>
<dbReference type="InterPro" id="IPR023614">
    <property type="entry name" value="Porin_dom_sf"/>
</dbReference>
<accession>A0AAN0MBD1</accession>
<proteinExistence type="predicted"/>
<dbReference type="Proteomes" id="UP001470809">
    <property type="component" value="Chromosome"/>
</dbReference>
<dbReference type="EMBL" id="CP151767">
    <property type="protein sequence ID" value="WZU68125.1"/>
    <property type="molecule type" value="Genomic_DNA"/>
</dbReference>
<sequence length="389" mass="39736">MKSILLTTTAIVAFAGAAAADGHATPGIAFAGEATLGYNDDIEDGFYWDAEIDTTMTAALDNGVVAAAEFGLNVVENDLGEAVATSDYVLSLSTDNAALKFGDLDPVAEDNFSPVDGEVPGFNDQDVHFDPTATSPDGVAAVADDPDAGLGAGFDAILTGEVSAAGWKGMISFGVEYGNDDTVGNGSSTDDDLDAMQLFVQGDVGPVELQFAYQDAFLGADEVYGVAATATVAGAELKGSYIDDGTENSLGLGASYPVGPVTVGGYYTINDVADDNFGVTADYSAGGLAVSAAYEVTGGVADVDDNTNEFTLEGSYEVGQGVTLFAGVINTDVEGGDNTNQYYAAGTYDLGGGAELLVSYAENEANEDDDEIGDPEYLHGTTVELSLAF</sequence>
<evidence type="ECO:0000313" key="4">
    <source>
        <dbReference type="Proteomes" id="UP001470809"/>
    </source>
</evidence>
<dbReference type="Gene3D" id="2.40.160.10">
    <property type="entry name" value="Porin"/>
    <property type="match status" value="2"/>
</dbReference>
<dbReference type="GO" id="GO:0015288">
    <property type="term" value="F:porin activity"/>
    <property type="evidence" value="ECO:0007669"/>
    <property type="project" value="InterPro"/>
</dbReference>
<dbReference type="AlphaFoldDB" id="A0AAN0MBD1"/>
<dbReference type="KEGG" id="yrh:AABB31_04090"/>
<evidence type="ECO:0000313" key="3">
    <source>
        <dbReference type="EMBL" id="WZU68125.1"/>
    </source>
</evidence>
<dbReference type="RefSeq" id="WP_342077418.1">
    <property type="nucleotide sequence ID" value="NZ_CP151767.2"/>
</dbReference>
<dbReference type="GO" id="GO:0016020">
    <property type="term" value="C:membrane"/>
    <property type="evidence" value="ECO:0007669"/>
    <property type="project" value="InterPro"/>
</dbReference>
<feature type="signal peptide" evidence="1">
    <location>
        <begin position="1"/>
        <end position="19"/>
    </location>
</feature>